<dbReference type="Proteomes" id="UP001500707">
    <property type="component" value="Unassembled WGS sequence"/>
</dbReference>
<gene>
    <name evidence="2" type="ORF">GCM10022295_92560</name>
</gene>
<name>A0ABP6Z3Q3_9ACTN</name>
<feature type="compositionally biased region" description="Polar residues" evidence="1">
    <location>
        <begin position="32"/>
        <end position="48"/>
    </location>
</feature>
<reference evidence="3" key="1">
    <citation type="journal article" date="2019" name="Int. J. Syst. Evol. Microbiol.">
        <title>The Global Catalogue of Microorganisms (GCM) 10K type strain sequencing project: providing services to taxonomists for standard genome sequencing and annotation.</title>
        <authorList>
            <consortium name="The Broad Institute Genomics Platform"/>
            <consortium name="The Broad Institute Genome Sequencing Center for Infectious Disease"/>
            <person name="Wu L."/>
            <person name="Ma J."/>
        </authorList>
    </citation>
    <scope>NUCLEOTIDE SEQUENCE [LARGE SCALE GENOMIC DNA]</scope>
    <source>
        <strain evidence="3">JCM 17656</strain>
    </source>
</reference>
<keyword evidence="3" id="KW-1185">Reference proteome</keyword>
<organism evidence="2 3">
    <name type="scientific">Streptomyces osmaniensis</name>
    <dbReference type="NCBI Taxonomy" id="593134"/>
    <lineage>
        <taxon>Bacteria</taxon>
        <taxon>Bacillati</taxon>
        <taxon>Actinomycetota</taxon>
        <taxon>Actinomycetes</taxon>
        <taxon>Kitasatosporales</taxon>
        <taxon>Streptomycetaceae</taxon>
        <taxon>Streptomyces</taxon>
    </lineage>
</organism>
<protein>
    <submittedName>
        <fullName evidence="2">Uncharacterized protein</fullName>
    </submittedName>
</protein>
<proteinExistence type="predicted"/>
<dbReference type="EMBL" id="BAABCE010000047">
    <property type="protein sequence ID" value="GAA3597468.1"/>
    <property type="molecule type" value="Genomic_DNA"/>
</dbReference>
<evidence type="ECO:0000256" key="1">
    <source>
        <dbReference type="SAM" id="MobiDB-lite"/>
    </source>
</evidence>
<accession>A0ABP6Z3Q3</accession>
<evidence type="ECO:0000313" key="3">
    <source>
        <dbReference type="Proteomes" id="UP001500707"/>
    </source>
</evidence>
<comment type="caution">
    <text evidence="2">The sequence shown here is derived from an EMBL/GenBank/DDBJ whole genome shotgun (WGS) entry which is preliminary data.</text>
</comment>
<feature type="region of interest" description="Disordered" evidence="1">
    <location>
        <begin position="20"/>
        <end position="49"/>
    </location>
</feature>
<sequence>MQVRSSCRLQTEPKLKKLTARPRRQMWRASAFPSNDEASSCCDQTPNSEAKDDGVYAPMLIVLFPVTVQGDPGVEHVAVPAASVTVKGSSPWN</sequence>
<evidence type="ECO:0000313" key="2">
    <source>
        <dbReference type="EMBL" id="GAA3597468.1"/>
    </source>
</evidence>